<protein>
    <submittedName>
        <fullName evidence="6">Influenza virus NS1A-binding protein-like protein A</fullName>
    </submittedName>
</protein>
<evidence type="ECO:0000256" key="2">
    <source>
        <dbReference type="ARBA" id="ARBA00022737"/>
    </source>
</evidence>
<dbReference type="PANTHER" id="PTHR24412:SF396">
    <property type="entry name" value="INFLUENZA VIRUS NS1A-BINDING PROTEIN"/>
    <property type="match status" value="1"/>
</dbReference>
<dbReference type="EMBL" id="KK852767">
    <property type="protein sequence ID" value="KDR16964.1"/>
    <property type="molecule type" value="Genomic_DNA"/>
</dbReference>
<dbReference type="SUPFAM" id="SSF117281">
    <property type="entry name" value="Kelch motif"/>
    <property type="match status" value="2"/>
</dbReference>
<dbReference type="Pfam" id="PF24681">
    <property type="entry name" value="Kelch_KLHDC2_KLHL20_DRC7"/>
    <property type="match status" value="1"/>
</dbReference>
<dbReference type="Gene3D" id="2.120.10.80">
    <property type="entry name" value="Kelch-type beta propeller"/>
    <property type="match status" value="2"/>
</dbReference>
<dbReference type="GO" id="GO:0003779">
    <property type="term" value="F:actin binding"/>
    <property type="evidence" value="ECO:0007669"/>
    <property type="project" value="UniProtKB-KW"/>
</dbReference>
<dbReference type="InterPro" id="IPR000210">
    <property type="entry name" value="BTB/POZ_dom"/>
</dbReference>
<dbReference type="InParanoid" id="A0A067RB31"/>
<dbReference type="Proteomes" id="UP000027135">
    <property type="component" value="Unassembled WGS sequence"/>
</dbReference>
<dbReference type="Pfam" id="PF00651">
    <property type="entry name" value="BTB"/>
    <property type="match status" value="1"/>
</dbReference>
<keyword evidence="7" id="KW-1185">Reference proteome</keyword>
<keyword evidence="3" id="KW-0009">Actin-binding</keyword>
<feature type="compositionally biased region" description="Polar residues" evidence="4">
    <location>
        <begin position="745"/>
        <end position="761"/>
    </location>
</feature>
<feature type="region of interest" description="Disordered" evidence="4">
    <location>
        <begin position="721"/>
        <end position="761"/>
    </location>
</feature>
<evidence type="ECO:0000313" key="7">
    <source>
        <dbReference type="Proteomes" id="UP000027135"/>
    </source>
</evidence>
<keyword evidence="1" id="KW-0880">Kelch repeat</keyword>
<dbReference type="PANTHER" id="PTHR24412">
    <property type="entry name" value="KELCH PROTEIN"/>
    <property type="match status" value="1"/>
</dbReference>
<dbReference type="CDD" id="cd18306">
    <property type="entry name" value="BTB_POZ_NS1BP"/>
    <property type="match status" value="1"/>
</dbReference>
<evidence type="ECO:0000313" key="6">
    <source>
        <dbReference type="EMBL" id="KDR16964.1"/>
    </source>
</evidence>
<dbReference type="SMART" id="SM00612">
    <property type="entry name" value="Kelch"/>
    <property type="match status" value="6"/>
</dbReference>
<evidence type="ECO:0000259" key="5">
    <source>
        <dbReference type="PROSITE" id="PS50097"/>
    </source>
</evidence>
<dbReference type="Gene3D" id="3.30.710.10">
    <property type="entry name" value="Potassium Channel Kv1.1, Chain A"/>
    <property type="match status" value="1"/>
</dbReference>
<name>A0A067RB31_ZOONE</name>
<feature type="domain" description="BTB" evidence="5">
    <location>
        <begin position="64"/>
        <end position="137"/>
    </location>
</feature>
<dbReference type="OMA" id="TEIVQDY"/>
<sequence>MHPTVEEQFPLIGSDTHQVAMVEQLQQNGQAQVASVTGLVFEDDEHNTRTLQSLNMMRKNRHFCDVILHVGSMEFHAHRAVLACASPYLFELFTTDDENKGSQRENVITYKLNGGFDPTALEKLIHYAYTARLEVNNSRVKAVYLAACHLKMDRVMKECTRHLIKNLNIENCIETRSLPGIARNKAFVDQVDAFIAKEFESVSKSKILLSLPCVRIEVLNQTRQEMSLVVGESLCQLVLDWVRRQCDDAINMDQLTEKTHLLYLAMDNSLQDCTELPSGDVSDTEIVQDYKKLSKRNQANPKGRRKGQLQPAKPRVLIYSRDIGERTEQEKETDWNLIAAAKVGEHTFMALVTISGRLATMSVMLRLNQPSSPSPVVTPVASRPASEEKPDLYCVMANMSSVKCAAGCANLNDSLLVCGGYDRAECLKCVELYDPETNLWDTLSSMKEARGRFDIAVVKGKVYAIGGSNGTTELATVEKYDPQEKKWTQITPLPLARCNIGVCDLNDLIYCIGGWNGQVGIKQCDVLDPVTRQWSPVAPLQTGRYQAGVCSMDGLVFAAGGCDAWNCLSSVEVYDPHTDVWTYAKGMITARRGCGLAVFKGRLYAVGGSDGTHSLCSTEIYDPQEKIWTPGPNMTTARANVGVAVIGSRLYAVGGFSGKTFLNSIEYLDEKTNEWTTFVPKLVAEERVGTVCLDIKQEIGIRLQSVDLQPEEENETVHVVGNGRVSHKDTSPVEETVLPWRKRSQNNSRDACQQKSNDGGY</sequence>
<dbReference type="OrthoDB" id="45365at2759"/>
<reference evidence="6 7" key="1">
    <citation type="journal article" date="2014" name="Nat. Commun.">
        <title>Molecular traces of alternative social organization in a termite genome.</title>
        <authorList>
            <person name="Terrapon N."/>
            <person name="Li C."/>
            <person name="Robertson H.M."/>
            <person name="Ji L."/>
            <person name="Meng X."/>
            <person name="Booth W."/>
            <person name="Chen Z."/>
            <person name="Childers C.P."/>
            <person name="Glastad K.M."/>
            <person name="Gokhale K."/>
            <person name="Gowin J."/>
            <person name="Gronenberg W."/>
            <person name="Hermansen R.A."/>
            <person name="Hu H."/>
            <person name="Hunt B.G."/>
            <person name="Huylmans A.K."/>
            <person name="Khalil S.M."/>
            <person name="Mitchell R.D."/>
            <person name="Munoz-Torres M.C."/>
            <person name="Mustard J.A."/>
            <person name="Pan H."/>
            <person name="Reese J.T."/>
            <person name="Scharf M.E."/>
            <person name="Sun F."/>
            <person name="Vogel H."/>
            <person name="Xiao J."/>
            <person name="Yang W."/>
            <person name="Yang Z."/>
            <person name="Yang Z."/>
            <person name="Zhou J."/>
            <person name="Zhu J."/>
            <person name="Brent C.S."/>
            <person name="Elsik C.G."/>
            <person name="Goodisman M.A."/>
            <person name="Liberles D.A."/>
            <person name="Roe R.M."/>
            <person name="Vargo E.L."/>
            <person name="Vilcinskas A."/>
            <person name="Wang J."/>
            <person name="Bornberg-Bauer E."/>
            <person name="Korb J."/>
            <person name="Zhang G."/>
            <person name="Liebig J."/>
        </authorList>
    </citation>
    <scope>NUCLEOTIDE SEQUENCE [LARGE SCALE GENOMIC DNA]</scope>
    <source>
        <tissue evidence="6">Whole organism</tissue>
    </source>
</reference>
<dbReference type="InterPro" id="IPR011333">
    <property type="entry name" value="SKP1/BTB/POZ_sf"/>
</dbReference>
<dbReference type="Pfam" id="PF01344">
    <property type="entry name" value="Kelch_1"/>
    <property type="match status" value="3"/>
</dbReference>
<accession>A0A067RB31</accession>
<gene>
    <name evidence="6" type="ORF">L798_09253</name>
</gene>
<evidence type="ECO:0000256" key="4">
    <source>
        <dbReference type="SAM" id="MobiDB-lite"/>
    </source>
</evidence>
<dbReference type="eggNOG" id="KOG4441">
    <property type="taxonomic scope" value="Eukaryota"/>
</dbReference>
<dbReference type="SUPFAM" id="SSF54695">
    <property type="entry name" value="POZ domain"/>
    <property type="match status" value="1"/>
</dbReference>
<evidence type="ECO:0000256" key="1">
    <source>
        <dbReference type="ARBA" id="ARBA00022441"/>
    </source>
</evidence>
<dbReference type="PRINTS" id="PR00501">
    <property type="entry name" value="KELCHREPEAT"/>
</dbReference>
<dbReference type="InterPro" id="IPR015915">
    <property type="entry name" value="Kelch-typ_b-propeller"/>
</dbReference>
<proteinExistence type="predicted"/>
<dbReference type="SMART" id="SM00225">
    <property type="entry name" value="BTB"/>
    <property type="match status" value="1"/>
</dbReference>
<organism evidence="6 7">
    <name type="scientific">Zootermopsis nevadensis</name>
    <name type="common">Dampwood termite</name>
    <dbReference type="NCBI Taxonomy" id="136037"/>
    <lineage>
        <taxon>Eukaryota</taxon>
        <taxon>Metazoa</taxon>
        <taxon>Ecdysozoa</taxon>
        <taxon>Arthropoda</taxon>
        <taxon>Hexapoda</taxon>
        <taxon>Insecta</taxon>
        <taxon>Pterygota</taxon>
        <taxon>Neoptera</taxon>
        <taxon>Polyneoptera</taxon>
        <taxon>Dictyoptera</taxon>
        <taxon>Blattodea</taxon>
        <taxon>Blattoidea</taxon>
        <taxon>Termitoidae</taxon>
        <taxon>Termopsidae</taxon>
        <taxon>Zootermopsis</taxon>
    </lineage>
</organism>
<dbReference type="STRING" id="136037.A0A067RB31"/>
<dbReference type="PROSITE" id="PS50097">
    <property type="entry name" value="BTB"/>
    <property type="match status" value="1"/>
</dbReference>
<dbReference type="InterPro" id="IPR006652">
    <property type="entry name" value="Kelch_1"/>
</dbReference>
<dbReference type="AlphaFoldDB" id="A0A067RB31"/>
<dbReference type="CDD" id="cd18502">
    <property type="entry name" value="BACK_NS1BP_IVNS1ABP"/>
    <property type="match status" value="1"/>
</dbReference>
<evidence type="ECO:0000256" key="3">
    <source>
        <dbReference type="ARBA" id="ARBA00023203"/>
    </source>
</evidence>
<keyword evidence="2" id="KW-0677">Repeat</keyword>